<dbReference type="GO" id="GO:0000786">
    <property type="term" value="C:nucleosome"/>
    <property type="evidence" value="ECO:0007669"/>
    <property type="project" value="UniProtKB-KW"/>
</dbReference>
<dbReference type="GO" id="GO:0046982">
    <property type="term" value="F:protein heterodimerization activity"/>
    <property type="evidence" value="ECO:0007669"/>
    <property type="project" value="InterPro"/>
</dbReference>
<reference evidence="10" key="1">
    <citation type="journal article" date="2011" name="Proc. Natl. Acad. Sci. U.S.A.">
        <title>Loss of centromeric histone H3 (CENH3) from centromeres precedes uniparental chromosome elimination in interspecific barley hybrids.</title>
        <authorList>
            <person name="Sanei M."/>
            <person name="Pickering R."/>
            <person name="Kumke K."/>
            <person name="Nasuda S."/>
            <person name="Houben A."/>
        </authorList>
    </citation>
    <scope>NUCLEOTIDE SEQUENCE</scope>
</reference>
<evidence type="ECO:0000313" key="12">
    <source>
        <dbReference type="Proteomes" id="UP000011116"/>
    </source>
</evidence>
<reference evidence="11" key="4">
    <citation type="submission" date="2022-01" db="UniProtKB">
        <authorList>
            <consortium name="EnsemblPlants"/>
        </authorList>
    </citation>
    <scope>IDENTIFICATION</scope>
    <source>
        <strain evidence="11">subsp. vulgare</strain>
    </source>
</reference>
<evidence type="ECO:0000256" key="8">
    <source>
        <dbReference type="SAM" id="MobiDB-lite"/>
    </source>
</evidence>
<protein>
    <submittedName>
        <fullName evidence="10">Beta centromeric histone H3</fullName>
    </submittedName>
</protein>
<dbReference type="AlphaFoldDB" id="G1APU3"/>
<reference evidence="12" key="2">
    <citation type="journal article" date="2012" name="Nature">
        <title>A physical, genetic and functional sequence assembly of the barley genome.</title>
        <authorList>
            <consortium name="The International Barley Genome Sequencing Consortium"/>
            <person name="Mayer K.F."/>
            <person name="Waugh R."/>
            <person name="Brown J.W."/>
            <person name="Schulman A."/>
            <person name="Langridge P."/>
            <person name="Platzer M."/>
            <person name="Fincher G.B."/>
            <person name="Muehlbauer G.J."/>
            <person name="Sato K."/>
            <person name="Close T.J."/>
            <person name="Wise R.P."/>
            <person name="Stein N."/>
        </authorList>
    </citation>
    <scope>NUCLEOTIDE SEQUENCE [LARGE SCALE GENOMIC DNA]</scope>
    <source>
        <strain evidence="12">cv. Morex</strain>
    </source>
</reference>
<keyword evidence="4" id="KW-0158">Chromosome</keyword>
<evidence type="ECO:0000259" key="9">
    <source>
        <dbReference type="Pfam" id="PF00125"/>
    </source>
</evidence>
<evidence type="ECO:0000256" key="2">
    <source>
        <dbReference type="ARBA" id="ARBA00004286"/>
    </source>
</evidence>
<evidence type="ECO:0000313" key="11">
    <source>
        <dbReference type="EnsemblPlants" id="HORVU.MOREX.r3.6HG0573870.1"/>
    </source>
</evidence>
<comment type="similarity">
    <text evidence="3">Belongs to the histone H3 family.</text>
</comment>
<dbReference type="PROSITE" id="PS00959">
    <property type="entry name" value="HISTONE_H3_2"/>
    <property type="match status" value="1"/>
</dbReference>
<evidence type="ECO:0000256" key="1">
    <source>
        <dbReference type="ARBA" id="ARBA00004123"/>
    </source>
</evidence>
<dbReference type="SMART" id="SM00428">
    <property type="entry name" value="H3"/>
    <property type="match status" value="1"/>
</dbReference>
<dbReference type="CDD" id="cd22911">
    <property type="entry name" value="HFD_H3"/>
    <property type="match status" value="1"/>
</dbReference>
<dbReference type="Gramene" id="HORVU.MOREX.r3.6HG0573870.1">
    <property type="protein sequence ID" value="HORVU.MOREX.r3.6HG0573870.1"/>
    <property type="gene ID" value="HORVU.MOREX.r3.6HG0573870"/>
</dbReference>
<dbReference type="SUPFAM" id="SSF47113">
    <property type="entry name" value="Histone-fold"/>
    <property type="match status" value="1"/>
</dbReference>
<accession>G1APU3</accession>
<dbReference type="Pfam" id="PF00125">
    <property type="entry name" value="Histone"/>
    <property type="match status" value="1"/>
</dbReference>
<evidence type="ECO:0000256" key="4">
    <source>
        <dbReference type="ARBA" id="ARBA00022454"/>
    </source>
</evidence>
<dbReference type="ExpressionAtlas" id="G1APU3">
    <property type="expression patterns" value="baseline and differential"/>
</dbReference>
<sequence>MARTKKTVAAKEKRPPCSKSEPQSQPKKKEKRAYRFRPGTVALREIRKYRKSTNMLIPFAPFVRLVRDIADNLTPLSNKKESKPTPWTPLALLSLQESAEYHLVDLFGKANLCAIHSHRVTIMLKDMQLARRIGTRSLW</sequence>
<reference evidence="11" key="3">
    <citation type="submission" date="2020-10" db="EMBL/GenBank/DDBJ databases">
        <authorList>
            <person name="Scholz U."/>
            <person name="Mascher M."/>
            <person name="Fiebig A."/>
        </authorList>
    </citation>
    <scope>NUCLEOTIDE SEQUENCE [LARGE SCALE GENOMIC DNA]</scope>
    <source>
        <strain evidence="11">cv. Morex</strain>
    </source>
</reference>
<dbReference type="Gramene" id="HORVU.MOREX.r2.6HG0475760.1">
    <property type="protein sequence ID" value="HORVU.MOREX.r2.6HG0475760.1"/>
    <property type="gene ID" value="HORVU.MOREX.r2.6HG0475760"/>
</dbReference>
<dbReference type="GO" id="GO:0030527">
    <property type="term" value="F:structural constituent of chromatin"/>
    <property type="evidence" value="ECO:0007669"/>
    <property type="project" value="InterPro"/>
</dbReference>
<proteinExistence type="evidence at transcript level"/>
<dbReference type="GO" id="GO:0005634">
    <property type="term" value="C:nucleus"/>
    <property type="evidence" value="ECO:0000318"/>
    <property type="project" value="GO_Central"/>
</dbReference>
<evidence type="ECO:0000256" key="5">
    <source>
        <dbReference type="ARBA" id="ARBA00023125"/>
    </source>
</evidence>
<dbReference type="STRING" id="112509.G1APU3"/>
<dbReference type="EnsemblPlants" id="HORVU.MOREX.r3.6HG0573870.1">
    <property type="protein sequence ID" value="HORVU.MOREX.r3.6HG0573870.1"/>
    <property type="gene ID" value="HORVU.MOREX.r3.6HG0573870"/>
</dbReference>
<evidence type="ECO:0000313" key="10">
    <source>
        <dbReference type="EMBL" id="AEK21393.1"/>
    </source>
</evidence>
<dbReference type="OMA" id="AEYEMVD"/>
<feature type="region of interest" description="Disordered" evidence="8">
    <location>
        <begin position="1"/>
        <end position="32"/>
    </location>
</feature>
<dbReference type="GO" id="GO:0003677">
    <property type="term" value="F:DNA binding"/>
    <property type="evidence" value="ECO:0007669"/>
    <property type="project" value="UniProtKB-KW"/>
</dbReference>
<dbReference type="InterPro" id="IPR000164">
    <property type="entry name" value="Histone_H3/CENP-A"/>
</dbReference>
<dbReference type="EMBL" id="JF419329">
    <property type="protein sequence ID" value="AEK21393.1"/>
    <property type="molecule type" value="mRNA"/>
</dbReference>
<dbReference type="SMR" id="G1APU3"/>
<gene>
    <name evidence="10" type="primary">CENH3</name>
    <name evidence="11" type="synonym">LOC123403377</name>
</gene>
<dbReference type="OrthoDB" id="842664at2759"/>
<evidence type="ECO:0000256" key="6">
    <source>
        <dbReference type="ARBA" id="ARBA00023242"/>
    </source>
</evidence>
<dbReference type="PANTHER" id="PTHR11426">
    <property type="entry name" value="HISTONE H3"/>
    <property type="match status" value="1"/>
</dbReference>
<dbReference type="InterPro" id="IPR009072">
    <property type="entry name" value="Histone-fold"/>
</dbReference>
<comment type="subcellular location">
    <subcellularLocation>
        <location evidence="2">Chromosome</location>
    </subcellularLocation>
    <subcellularLocation>
        <location evidence="1">Nucleus</location>
    </subcellularLocation>
</comment>
<evidence type="ECO:0000256" key="3">
    <source>
        <dbReference type="ARBA" id="ARBA00010343"/>
    </source>
</evidence>
<organism evidence="10">
    <name type="scientific">Hordeum vulgare subsp. vulgare</name>
    <name type="common">Domesticated barley</name>
    <dbReference type="NCBI Taxonomy" id="112509"/>
    <lineage>
        <taxon>Eukaryota</taxon>
        <taxon>Viridiplantae</taxon>
        <taxon>Streptophyta</taxon>
        <taxon>Embryophyta</taxon>
        <taxon>Tracheophyta</taxon>
        <taxon>Spermatophyta</taxon>
        <taxon>Magnoliopsida</taxon>
        <taxon>Liliopsida</taxon>
        <taxon>Poales</taxon>
        <taxon>Poaceae</taxon>
        <taxon>BOP clade</taxon>
        <taxon>Pooideae</taxon>
        <taxon>Triticodae</taxon>
        <taxon>Triticeae</taxon>
        <taxon>Hordeinae</taxon>
        <taxon>Hordeum</taxon>
    </lineage>
</organism>
<keyword evidence="12" id="KW-1185">Reference proteome</keyword>
<dbReference type="InterPro" id="IPR007125">
    <property type="entry name" value="H2A/H2B/H3"/>
</dbReference>
<feature type="domain" description="Core Histone H2A/H2B/H3" evidence="9">
    <location>
        <begin position="38"/>
        <end position="133"/>
    </location>
</feature>
<dbReference type="Gene3D" id="1.10.20.10">
    <property type="entry name" value="Histone, subunit A"/>
    <property type="match status" value="1"/>
</dbReference>
<keyword evidence="7" id="KW-0544">Nucleosome core</keyword>
<dbReference type="Proteomes" id="UP000011116">
    <property type="component" value="Chromosome 6H"/>
</dbReference>
<dbReference type="FunFam" id="1.10.20.10:FF:000085">
    <property type="entry name" value="Histone H3.2"/>
    <property type="match status" value="1"/>
</dbReference>
<keyword evidence="5" id="KW-0238">DNA-binding</keyword>
<evidence type="ECO:0000256" key="7">
    <source>
        <dbReference type="ARBA" id="ARBA00023269"/>
    </source>
</evidence>
<keyword evidence="6" id="KW-0539">Nucleus</keyword>
<name>G1APU3_HORVV</name>